<dbReference type="Gene3D" id="3.40.50.2300">
    <property type="match status" value="1"/>
</dbReference>
<dbReference type="PATRIC" id="fig|1388762.3.peg.2809"/>
<dbReference type="SUPFAM" id="SSF52172">
    <property type="entry name" value="CheY-like"/>
    <property type="match status" value="1"/>
</dbReference>
<dbReference type="Pfam" id="PF00072">
    <property type="entry name" value="Response_reg"/>
    <property type="match status" value="1"/>
</dbReference>
<dbReference type="AlphaFoldDB" id="V7DCU0"/>
<dbReference type="SMART" id="SM00448">
    <property type="entry name" value="REC"/>
    <property type="match status" value="1"/>
</dbReference>
<feature type="domain" description="Response regulatory" evidence="3">
    <location>
        <begin position="11"/>
        <end position="125"/>
    </location>
</feature>
<organism evidence="4 5">
    <name type="scientific">Pseudomonas taiwanensis SJ9</name>
    <dbReference type="NCBI Taxonomy" id="1388762"/>
    <lineage>
        <taxon>Bacteria</taxon>
        <taxon>Pseudomonadati</taxon>
        <taxon>Pseudomonadota</taxon>
        <taxon>Gammaproteobacteria</taxon>
        <taxon>Pseudomonadales</taxon>
        <taxon>Pseudomonadaceae</taxon>
        <taxon>Pseudomonas</taxon>
    </lineage>
</organism>
<dbReference type="Proteomes" id="UP000018511">
    <property type="component" value="Unassembled WGS sequence"/>
</dbReference>
<dbReference type="PANTHER" id="PTHR44591">
    <property type="entry name" value="STRESS RESPONSE REGULATOR PROTEIN 1"/>
    <property type="match status" value="1"/>
</dbReference>
<gene>
    <name evidence="4" type="ORF">O164_14125</name>
</gene>
<evidence type="ECO:0000313" key="4">
    <source>
        <dbReference type="EMBL" id="ESW39061.1"/>
    </source>
</evidence>
<proteinExistence type="predicted"/>
<dbReference type="GO" id="GO:0000160">
    <property type="term" value="P:phosphorelay signal transduction system"/>
    <property type="evidence" value="ECO:0007669"/>
    <property type="project" value="InterPro"/>
</dbReference>
<name>V7DCU0_9PSED</name>
<evidence type="ECO:0000256" key="1">
    <source>
        <dbReference type="ARBA" id="ARBA00022553"/>
    </source>
</evidence>
<dbReference type="PANTHER" id="PTHR44591:SF3">
    <property type="entry name" value="RESPONSE REGULATORY DOMAIN-CONTAINING PROTEIN"/>
    <property type="match status" value="1"/>
</dbReference>
<dbReference type="PROSITE" id="PS50110">
    <property type="entry name" value="RESPONSE_REGULATORY"/>
    <property type="match status" value="1"/>
</dbReference>
<dbReference type="InterPro" id="IPR050595">
    <property type="entry name" value="Bact_response_regulator"/>
</dbReference>
<dbReference type="EMBL" id="AXUP01000174">
    <property type="protein sequence ID" value="ESW39061.1"/>
    <property type="molecule type" value="Genomic_DNA"/>
</dbReference>
<reference evidence="4 5" key="1">
    <citation type="submission" date="2013-10" db="EMBL/GenBank/DDBJ databases">
        <title>Whole Genome Shotgun Sequence of Pseudomonas taiwanensis SJ9.</title>
        <authorList>
            <person name="Hong S.-J."/>
            <person name="Shin J.-H."/>
        </authorList>
    </citation>
    <scope>NUCLEOTIDE SEQUENCE [LARGE SCALE GENOMIC DNA]</scope>
    <source>
        <strain evidence="4 5">SJ9</strain>
    </source>
</reference>
<sequence>MTCEYITMRRSILVVEDDDILREVTAECLASLPSVQIAECSNADDALLMLADGFAPDLVFTDVHMPGQLDGLDLAIEIWNRWPALPVLLTSGDVTPGVEDLPGNTTFLSKPWSISALFEALRARLPGLEEG</sequence>
<evidence type="ECO:0000259" key="3">
    <source>
        <dbReference type="PROSITE" id="PS50110"/>
    </source>
</evidence>
<dbReference type="InterPro" id="IPR001789">
    <property type="entry name" value="Sig_transdc_resp-reg_receiver"/>
</dbReference>
<accession>V7DCU0</accession>
<comment type="caution">
    <text evidence="4">The sequence shown here is derived from an EMBL/GenBank/DDBJ whole genome shotgun (WGS) entry which is preliminary data.</text>
</comment>
<evidence type="ECO:0000313" key="5">
    <source>
        <dbReference type="Proteomes" id="UP000018511"/>
    </source>
</evidence>
<dbReference type="InterPro" id="IPR011006">
    <property type="entry name" value="CheY-like_superfamily"/>
</dbReference>
<evidence type="ECO:0000256" key="2">
    <source>
        <dbReference type="PROSITE-ProRule" id="PRU00169"/>
    </source>
</evidence>
<feature type="modified residue" description="4-aspartylphosphate" evidence="2">
    <location>
        <position position="62"/>
    </location>
</feature>
<keyword evidence="1 2" id="KW-0597">Phosphoprotein</keyword>
<protein>
    <submittedName>
        <fullName evidence="4">Transcriptional regulator</fullName>
    </submittedName>
</protein>